<feature type="region of interest" description="Disordered" evidence="2">
    <location>
        <begin position="146"/>
        <end position="172"/>
    </location>
</feature>
<feature type="zinc finger region" description="C3H1-type" evidence="1">
    <location>
        <begin position="717"/>
        <end position="744"/>
    </location>
</feature>
<gene>
    <name evidence="4" type="ORF">JZ751_026200</name>
</gene>
<comment type="caution">
    <text evidence="4">The sequence shown here is derived from an EMBL/GenBank/DDBJ whole genome shotgun (WGS) entry which is preliminary data.</text>
</comment>
<evidence type="ECO:0000256" key="2">
    <source>
        <dbReference type="SAM" id="MobiDB-lite"/>
    </source>
</evidence>
<dbReference type="GO" id="GO:0035196">
    <property type="term" value="P:miRNA processing"/>
    <property type="evidence" value="ECO:0007669"/>
    <property type="project" value="TreeGrafter"/>
</dbReference>
<dbReference type="EMBL" id="JAFBMS010000008">
    <property type="protein sequence ID" value="KAG9349847.1"/>
    <property type="molecule type" value="Genomic_DNA"/>
</dbReference>
<dbReference type="SMART" id="SM00028">
    <property type="entry name" value="TPR"/>
    <property type="match status" value="2"/>
</dbReference>
<dbReference type="GO" id="GO:0035198">
    <property type="term" value="F:miRNA binding"/>
    <property type="evidence" value="ECO:0007669"/>
    <property type="project" value="InterPro"/>
</dbReference>
<feature type="zinc finger region" description="C3H1-type" evidence="1">
    <location>
        <begin position="496"/>
        <end position="523"/>
    </location>
</feature>
<dbReference type="InterPro" id="IPR011990">
    <property type="entry name" value="TPR-like_helical_dom_sf"/>
</dbReference>
<sequence length="784" mass="89008">MSNITQERSERYQAILQGLQFMRSTLPFDGTQEQYEGVYDQALRDCQNALQRNENNPRALYRKARCLKELKMYKEAYDALAKCSLAVPQNESVQKLLQELAKTLGLKIRKAYVRSQCPEGSLDDVEMDVPLPGPGRALSPTACEKLEGGPGQVSTFSSVTPIEPGDPESSAAEAPALVGAAGVSEQHPKPASHSQYDTEIIGDDLDELLDRAIPSEPPVAIPVMREPVPASLPDSEAVPLLKSSDTKHTFTPLPYHQAESSEYSAFGLDSLSSLDGLSISEPETSGVDETTSSSFDLKLNPLALTHEFKQACSACIKKCGPGLFDYTLLTEEHKCKKDLLLGRLRLSADLAWRNIRPRPKNQYEGPYYICKDVALGEDCHFPGKCTFAYCQEEIDVWTLERKGVFSREHLFDPFGTNEKIILTVPKILQEHHGTFMFLCEVCFDHKPRLISKINKDNPTLCAHSETRHDFEENKCLVYVLSDASLKYLKVRPYHRQCQTELCRHAIRYGCSREDECFFAHSLIELKVWIMQQELGITQKAIVQESKKYWMSMKSNSEVAQDPELLMKFGPSNQKLQFVCGQCWTNGQVSLPDKNRKYCVAKARHSWSKDKEVVLVKSTERKTWTAVRPLPAKKPLPSRFEWSDWSEDTATSAMRENGKQIHMPTDYAEEVAGNHCWLCGKHCNSAKQWQQHITSEKHKDKVFHSEDDENCWQYRFPTGTFKLCERFAVGTCTEEQNCKLAHGPKELKEWEDRKEFLLRKLTKAKKDGLIAPDDDDFGKYSFLLK</sequence>
<dbReference type="InterPro" id="IPR000571">
    <property type="entry name" value="Znf_CCCH"/>
</dbReference>
<dbReference type="OrthoDB" id="433738at2759"/>
<dbReference type="InterPro" id="IPR039691">
    <property type="entry name" value="ZC3H7A/B"/>
</dbReference>
<evidence type="ECO:0000313" key="4">
    <source>
        <dbReference type="EMBL" id="KAG9349847.1"/>
    </source>
</evidence>
<keyword evidence="1" id="KW-0862">Zinc</keyword>
<keyword evidence="5" id="KW-1185">Reference proteome</keyword>
<dbReference type="SUPFAM" id="SSF57667">
    <property type="entry name" value="beta-beta-alpha zinc fingers"/>
    <property type="match status" value="1"/>
</dbReference>
<protein>
    <recommendedName>
        <fullName evidence="3">C3H1-type domain-containing protein</fullName>
    </recommendedName>
</protein>
<dbReference type="GO" id="GO:0008270">
    <property type="term" value="F:zinc ion binding"/>
    <property type="evidence" value="ECO:0007669"/>
    <property type="project" value="UniProtKB-KW"/>
</dbReference>
<evidence type="ECO:0000256" key="1">
    <source>
        <dbReference type="PROSITE-ProRule" id="PRU00723"/>
    </source>
</evidence>
<proteinExistence type="predicted"/>
<dbReference type="PANTHER" id="PTHR14928:SF13">
    <property type="entry name" value="ZINC FINGER CCCH DOMAIN-CONTAINING PROTEIN 7A"/>
    <property type="match status" value="1"/>
</dbReference>
<dbReference type="PROSITE" id="PS50103">
    <property type="entry name" value="ZF_C3H1"/>
    <property type="match status" value="2"/>
</dbReference>
<dbReference type="InterPro" id="IPR036236">
    <property type="entry name" value="Znf_C2H2_sf"/>
</dbReference>
<feature type="domain" description="C3H1-type" evidence="3">
    <location>
        <begin position="717"/>
        <end position="744"/>
    </location>
</feature>
<dbReference type="SUPFAM" id="SSF48452">
    <property type="entry name" value="TPR-like"/>
    <property type="match status" value="1"/>
</dbReference>
<dbReference type="Proteomes" id="UP000824540">
    <property type="component" value="Unassembled WGS sequence"/>
</dbReference>
<dbReference type="SMART" id="SM00356">
    <property type="entry name" value="ZnF_C3H1"/>
    <property type="match status" value="2"/>
</dbReference>
<evidence type="ECO:0000313" key="5">
    <source>
        <dbReference type="Proteomes" id="UP000824540"/>
    </source>
</evidence>
<dbReference type="AlphaFoldDB" id="A0A8T2PL86"/>
<dbReference type="InterPro" id="IPR019734">
    <property type="entry name" value="TPR_rpt"/>
</dbReference>
<dbReference type="Pfam" id="PF14559">
    <property type="entry name" value="TPR_19"/>
    <property type="match status" value="1"/>
</dbReference>
<reference evidence="4" key="1">
    <citation type="thesis" date="2021" institute="BYU ScholarsArchive" country="Provo, UT, USA">
        <title>Applications of and Algorithms for Genome Assembly and Genomic Analyses with an Emphasis on Marine Teleosts.</title>
        <authorList>
            <person name="Pickett B.D."/>
        </authorList>
    </citation>
    <scope>NUCLEOTIDE SEQUENCE</scope>
    <source>
        <strain evidence="4">HI-2016</strain>
    </source>
</reference>
<name>A0A8T2PL86_9TELE</name>
<dbReference type="PANTHER" id="PTHR14928">
    <property type="entry name" value="MICRO-RNA BINDING ZINC FINGER CCCH DOMAIN-CONTAINING PROTEIN 7"/>
    <property type="match status" value="1"/>
</dbReference>
<dbReference type="Gene3D" id="1.25.40.10">
    <property type="entry name" value="Tetratricopeptide repeat domain"/>
    <property type="match status" value="1"/>
</dbReference>
<evidence type="ECO:0000259" key="3">
    <source>
        <dbReference type="PROSITE" id="PS50103"/>
    </source>
</evidence>
<organism evidence="4 5">
    <name type="scientific">Albula glossodonta</name>
    <name type="common">roundjaw bonefish</name>
    <dbReference type="NCBI Taxonomy" id="121402"/>
    <lineage>
        <taxon>Eukaryota</taxon>
        <taxon>Metazoa</taxon>
        <taxon>Chordata</taxon>
        <taxon>Craniata</taxon>
        <taxon>Vertebrata</taxon>
        <taxon>Euteleostomi</taxon>
        <taxon>Actinopterygii</taxon>
        <taxon>Neopterygii</taxon>
        <taxon>Teleostei</taxon>
        <taxon>Albuliformes</taxon>
        <taxon>Albulidae</taxon>
        <taxon>Albula</taxon>
    </lineage>
</organism>
<keyword evidence="1" id="KW-0863">Zinc-finger</keyword>
<accession>A0A8T2PL86</accession>
<feature type="domain" description="C3H1-type" evidence="3">
    <location>
        <begin position="496"/>
        <end position="523"/>
    </location>
</feature>
<keyword evidence="1" id="KW-0479">Metal-binding</keyword>